<protein>
    <recommendedName>
        <fullName evidence="4">Transmembrane protein</fullName>
    </recommendedName>
</protein>
<dbReference type="Proteomes" id="UP000202176">
    <property type="component" value="Segment"/>
</dbReference>
<accession>W5S572</accession>
<keyword evidence="3" id="KW-1185">Reference proteome</keyword>
<evidence type="ECO:0000256" key="1">
    <source>
        <dbReference type="SAM" id="Phobius"/>
    </source>
</evidence>
<dbReference type="KEGG" id="vg:18266379"/>
<feature type="transmembrane region" description="Helical" evidence="1">
    <location>
        <begin position="44"/>
        <end position="64"/>
    </location>
</feature>
<gene>
    <name evidence="2" type="ORF">pv_351</name>
</gene>
<keyword evidence="1" id="KW-0472">Membrane</keyword>
<sequence length="80" mass="8888">MDCRISNVLVYQQLSHSVKFLSVCGFVFVFCSLLALFTLTTLPIWGSAIVFCVSMSIGGLLLFCNYPFSKPEDGIPLLQF</sequence>
<reference evidence="2 3" key="1">
    <citation type="journal article" date="2014" name="Proc. Natl. Acad. Sci. U.S.A.">
        <title>Thirty-thousand-year-old distant relative of giant icosahedral DNA viruses with a pandoravirus morphology.</title>
        <authorList>
            <person name="Legendre M."/>
            <person name="Bartoli J."/>
            <person name="Shmakova L."/>
            <person name="Jeudy S."/>
            <person name="Labadie K."/>
            <person name="Adrait A."/>
            <person name="Lescot M."/>
            <person name="Poirot O."/>
            <person name="Bertaux L."/>
            <person name="Bruley C."/>
            <person name="Coute Y."/>
            <person name="Rivkina E."/>
            <person name="Abergel C."/>
            <person name="Claverie J.M."/>
        </authorList>
    </citation>
    <scope>NUCLEOTIDE SEQUENCE [LARGE SCALE GENOMIC DNA]</scope>
    <source>
        <strain evidence="2">P1084-T</strain>
    </source>
</reference>
<proteinExistence type="predicted"/>
<organism evidence="2 3">
    <name type="scientific">Pithovirus sibericum</name>
    <dbReference type="NCBI Taxonomy" id="1450746"/>
    <lineage>
        <taxon>Viruses</taxon>
        <taxon>Pithoviruses</taxon>
        <taxon>Orthopithovirinae</taxon>
        <taxon>Alphapithovirus</taxon>
        <taxon>Alphapithovirus sibericum</taxon>
    </lineage>
</organism>
<dbReference type="GeneID" id="18266379"/>
<keyword evidence="1" id="KW-0812">Transmembrane</keyword>
<dbReference type="EMBL" id="KF740664">
    <property type="protein sequence ID" value="AHH01918.1"/>
    <property type="molecule type" value="Genomic_DNA"/>
</dbReference>
<evidence type="ECO:0000313" key="3">
    <source>
        <dbReference type="Proteomes" id="UP000202176"/>
    </source>
</evidence>
<name>W5S572_9VIRU</name>
<evidence type="ECO:0000313" key="2">
    <source>
        <dbReference type="EMBL" id="AHH01918.1"/>
    </source>
</evidence>
<evidence type="ECO:0008006" key="4">
    <source>
        <dbReference type="Google" id="ProtNLM"/>
    </source>
</evidence>
<dbReference type="RefSeq" id="YP_009001253.1">
    <property type="nucleotide sequence ID" value="NC_023423.1"/>
</dbReference>
<feature type="transmembrane region" description="Helical" evidence="1">
    <location>
        <begin position="20"/>
        <end position="38"/>
    </location>
</feature>
<keyword evidence="1" id="KW-1133">Transmembrane helix</keyword>